<sequence>EGVLDAGAASGGRRPGTGSGGRGVHLRRF</sequence>
<feature type="region of interest" description="Disordered" evidence="1">
    <location>
        <begin position="1"/>
        <end position="29"/>
    </location>
</feature>
<feature type="compositionally biased region" description="Gly residues" evidence="1">
    <location>
        <begin position="9"/>
        <end position="23"/>
    </location>
</feature>
<feature type="non-terminal residue" evidence="2">
    <location>
        <position position="29"/>
    </location>
</feature>
<dbReference type="AlphaFoldDB" id="A0A6J4IZA4"/>
<reference evidence="2" key="1">
    <citation type="submission" date="2020-02" db="EMBL/GenBank/DDBJ databases">
        <authorList>
            <person name="Meier V. D."/>
        </authorList>
    </citation>
    <scope>NUCLEOTIDE SEQUENCE</scope>
    <source>
        <strain evidence="2">AVDCRST_MAG10</strain>
    </source>
</reference>
<name>A0A6J4IZA4_9ACTN</name>
<proteinExistence type="predicted"/>
<gene>
    <name evidence="2" type="ORF">AVDCRST_MAG10-3008</name>
</gene>
<protein>
    <submittedName>
        <fullName evidence="2">Uncharacterized protein</fullName>
    </submittedName>
</protein>
<dbReference type="EMBL" id="CADCTB010000185">
    <property type="protein sequence ID" value="CAA9265955.1"/>
    <property type="molecule type" value="Genomic_DNA"/>
</dbReference>
<feature type="non-terminal residue" evidence="2">
    <location>
        <position position="1"/>
    </location>
</feature>
<organism evidence="2">
    <name type="scientific">uncultured Acidimicrobiales bacterium</name>
    <dbReference type="NCBI Taxonomy" id="310071"/>
    <lineage>
        <taxon>Bacteria</taxon>
        <taxon>Bacillati</taxon>
        <taxon>Actinomycetota</taxon>
        <taxon>Acidimicrobiia</taxon>
        <taxon>Acidimicrobiales</taxon>
        <taxon>environmental samples</taxon>
    </lineage>
</organism>
<evidence type="ECO:0000313" key="2">
    <source>
        <dbReference type="EMBL" id="CAA9265955.1"/>
    </source>
</evidence>
<evidence type="ECO:0000256" key="1">
    <source>
        <dbReference type="SAM" id="MobiDB-lite"/>
    </source>
</evidence>
<accession>A0A6J4IZA4</accession>